<dbReference type="InParanoid" id="A0A2P5FXL1"/>
<dbReference type="Proteomes" id="UP000237000">
    <property type="component" value="Unassembled WGS sequence"/>
</dbReference>
<evidence type="ECO:0000256" key="1">
    <source>
        <dbReference type="SAM" id="MobiDB-lite"/>
    </source>
</evidence>
<gene>
    <name evidence="3" type="ORF">TorRG33x02_015030</name>
</gene>
<proteinExistence type="predicted"/>
<sequence>MVKRRALEVVLVVVVAWVAMWGGPCWSWGEEEEEALAKAKERLNLVAGNVKHRAEEAMHEAQEKADSWGDWASEKFPHGFGRIKLETKTSGKVIDKAVEAASRATDTLNSAASDAIKYTSSNNSEKVETIYRKGDRTYDPKQEASEVNAYDGVKGRINLATNEVLDKPYSAKELIEEGMNHGVREDPKFNVKSEIKKGKDKARSEFNEAVERVEEFLRQAKEKGTEEAKDKYEAAKEYASRAAGDLGEKLRGKSGEL</sequence>
<feature type="chain" id="PRO_5015158961" evidence="2">
    <location>
        <begin position="28"/>
        <end position="257"/>
    </location>
</feature>
<organism evidence="3 4">
    <name type="scientific">Trema orientale</name>
    <name type="common">Charcoal tree</name>
    <name type="synonym">Celtis orientalis</name>
    <dbReference type="NCBI Taxonomy" id="63057"/>
    <lineage>
        <taxon>Eukaryota</taxon>
        <taxon>Viridiplantae</taxon>
        <taxon>Streptophyta</taxon>
        <taxon>Embryophyta</taxon>
        <taxon>Tracheophyta</taxon>
        <taxon>Spermatophyta</taxon>
        <taxon>Magnoliopsida</taxon>
        <taxon>eudicotyledons</taxon>
        <taxon>Gunneridae</taxon>
        <taxon>Pentapetalae</taxon>
        <taxon>rosids</taxon>
        <taxon>fabids</taxon>
        <taxon>Rosales</taxon>
        <taxon>Cannabaceae</taxon>
        <taxon>Trema</taxon>
    </lineage>
</organism>
<dbReference type="STRING" id="63057.A0A2P5FXL1"/>
<feature type="region of interest" description="Disordered" evidence="1">
    <location>
        <begin position="237"/>
        <end position="257"/>
    </location>
</feature>
<dbReference type="EMBL" id="JXTC01000004">
    <property type="protein sequence ID" value="POO02519.1"/>
    <property type="molecule type" value="Genomic_DNA"/>
</dbReference>
<evidence type="ECO:0000313" key="3">
    <source>
        <dbReference type="EMBL" id="POO02519.1"/>
    </source>
</evidence>
<keyword evidence="4" id="KW-1185">Reference proteome</keyword>
<feature type="signal peptide" evidence="2">
    <location>
        <begin position="1"/>
        <end position="27"/>
    </location>
</feature>
<evidence type="ECO:0000256" key="2">
    <source>
        <dbReference type="SAM" id="SignalP"/>
    </source>
</evidence>
<accession>A0A2P5FXL1</accession>
<comment type="caution">
    <text evidence="3">The sequence shown here is derived from an EMBL/GenBank/DDBJ whole genome shotgun (WGS) entry which is preliminary data.</text>
</comment>
<protein>
    <submittedName>
        <fullName evidence="3">Uncharacterized protein</fullName>
    </submittedName>
</protein>
<dbReference type="AlphaFoldDB" id="A0A2P5FXL1"/>
<feature type="compositionally biased region" description="Basic and acidic residues" evidence="1">
    <location>
        <begin position="246"/>
        <end position="257"/>
    </location>
</feature>
<dbReference type="OrthoDB" id="20872at2759"/>
<name>A0A2P5FXL1_TREOI</name>
<reference evidence="4" key="1">
    <citation type="submission" date="2016-06" db="EMBL/GenBank/DDBJ databases">
        <title>Parallel loss of symbiosis genes in relatives of nitrogen-fixing non-legume Parasponia.</title>
        <authorList>
            <person name="Van Velzen R."/>
            <person name="Holmer R."/>
            <person name="Bu F."/>
            <person name="Rutten L."/>
            <person name="Van Zeijl A."/>
            <person name="Liu W."/>
            <person name="Santuari L."/>
            <person name="Cao Q."/>
            <person name="Sharma T."/>
            <person name="Shen D."/>
            <person name="Roswanjaya Y."/>
            <person name="Wardhani T."/>
            <person name="Kalhor M.S."/>
            <person name="Jansen J."/>
            <person name="Van den Hoogen J."/>
            <person name="Gungor B."/>
            <person name="Hartog M."/>
            <person name="Hontelez J."/>
            <person name="Verver J."/>
            <person name="Yang W.-C."/>
            <person name="Schijlen E."/>
            <person name="Repin R."/>
            <person name="Schilthuizen M."/>
            <person name="Schranz E."/>
            <person name="Heidstra R."/>
            <person name="Miyata K."/>
            <person name="Fedorova E."/>
            <person name="Kohlen W."/>
            <person name="Bisseling T."/>
            <person name="Smit S."/>
            <person name="Geurts R."/>
        </authorList>
    </citation>
    <scope>NUCLEOTIDE SEQUENCE [LARGE SCALE GENOMIC DNA]</scope>
    <source>
        <strain evidence="4">cv. RG33-2</strain>
    </source>
</reference>
<keyword evidence="2" id="KW-0732">Signal</keyword>
<evidence type="ECO:0000313" key="4">
    <source>
        <dbReference type="Proteomes" id="UP000237000"/>
    </source>
</evidence>